<feature type="transmembrane region" description="Helical" evidence="1">
    <location>
        <begin position="12"/>
        <end position="40"/>
    </location>
</feature>
<keyword evidence="3" id="KW-1185">Reference proteome</keyword>
<dbReference type="RefSeq" id="WP_010520101.1">
    <property type="nucleotide sequence ID" value="NZ_AFOE01000059.1"/>
</dbReference>
<accession>A0A1V6LQ72</accession>
<evidence type="ECO:0008006" key="4">
    <source>
        <dbReference type="Google" id="ProtNLM"/>
    </source>
</evidence>
<dbReference type="AlphaFoldDB" id="A0A1V6LQ72"/>
<sequence>MQNEPLPGASTALTMGIISIVSFFLCCGPFAAVFSIIGLVKAKSAERLYLENPNSYTDYSNVKTGKVLSWIGLILSIIGILITIIYFGAIIAFIVNQDDFGTY</sequence>
<evidence type="ECO:0000313" key="2">
    <source>
        <dbReference type="EMBL" id="OQD42350.1"/>
    </source>
</evidence>
<organism evidence="2 3">
    <name type="scientific">Croceivirga radicis</name>
    <dbReference type="NCBI Taxonomy" id="1929488"/>
    <lineage>
        <taxon>Bacteria</taxon>
        <taxon>Pseudomonadati</taxon>
        <taxon>Bacteroidota</taxon>
        <taxon>Flavobacteriia</taxon>
        <taxon>Flavobacteriales</taxon>
        <taxon>Flavobacteriaceae</taxon>
        <taxon>Croceivirga</taxon>
    </lineage>
</organism>
<dbReference type="Proteomes" id="UP000191680">
    <property type="component" value="Unassembled WGS sequence"/>
</dbReference>
<gene>
    <name evidence="2" type="ORF">BUL40_11325</name>
</gene>
<feature type="transmembrane region" description="Helical" evidence="1">
    <location>
        <begin position="67"/>
        <end position="95"/>
    </location>
</feature>
<keyword evidence="1" id="KW-0472">Membrane</keyword>
<reference evidence="2 3" key="1">
    <citation type="submission" date="2016-12" db="EMBL/GenBank/DDBJ databases">
        <authorList>
            <person name="Song W.-J."/>
            <person name="Kurnit D.M."/>
        </authorList>
    </citation>
    <scope>NUCLEOTIDE SEQUENCE [LARGE SCALE GENOMIC DNA]</scope>
    <source>
        <strain evidence="2 3">HSG9</strain>
    </source>
</reference>
<dbReference type="OrthoDB" id="1099888at2"/>
<evidence type="ECO:0000256" key="1">
    <source>
        <dbReference type="SAM" id="Phobius"/>
    </source>
</evidence>
<dbReference type="NCBIfam" id="NF040945">
    <property type="entry name" value="CCC_membrane"/>
    <property type="match status" value="1"/>
</dbReference>
<protein>
    <recommendedName>
        <fullName evidence="4">DUF4190 domain-containing protein</fullName>
    </recommendedName>
</protein>
<keyword evidence="1" id="KW-0812">Transmembrane</keyword>
<proteinExistence type="predicted"/>
<name>A0A1V6LQ72_9FLAO</name>
<comment type="caution">
    <text evidence="2">The sequence shown here is derived from an EMBL/GenBank/DDBJ whole genome shotgun (WGS) entry which is preliminary data.</text>
</comment>
<evidence type="ECO:0000313" key="3">
    <source>
        <dbReference type="Proteomes" id="UP000191680"/>
    </source>
</evidence>
<dbReference type="InterPro" id="IPR011655">
    <property type="entry name" value="MpPF26"/>
</dbReference>
<keyword evidence="1" id="KW-1133">Transmembrane helix</keyword>
<dbReference type="Pfam" id="PF07666">
    <property type="entry name" value="MpPF26"/>
    <property type="match status" value="1"/>
</dbReference>
<dbReference type="EMBL" id="MTBC01000007">
    <property type="protein sequence ID" value="OQD42350.1"/>
    <property type="molecule type" value="Genomic_DNA"/>
</dbReference>